<reference evidence="2 3" key="1">
    <citation type="journal article" date="2019" name="Int. J. Syst. Evol. Microbiol.">
        <title>The Global Catalogue of Microorganisms (GCM) 10K type strain sequencing project: providing services to taxonomists for standard genome sequencing and annotation.</title>
        <authorList>
            <consortium name="The Broad Institute Genomics Platform"/>
            <consortium name="The Broad Institute Genome Sequencing Center for Infectious Disease"/>
            <person name="Wu L."/>
            <person name="Ma J."/>
        </authorList>
    </citation>
    <scope>NUCLEOTIDE SEQUENCE [LARGE SCALE GENOMIC DNA]</scope>
    <source>
        <strain evidence="2 3">JCM 16328</strain>
    </source>
</reference>
<evidence type="ECO:0000313" key="3">
    <source>
        <dbReference type="Proteomes" id="UP001500420"/>
    </source>
</evidence>
<sequence length="152" mass="17168">MSSSRRSVLQSVFFIGLLSTGGCTDLADNGVPGLSKQTKDQQRSSREESKSDSITESKCSSDIRLRLDSVLKSDVDEDSTNPIQYSNLSTNEKQLVESATNLEKCVHPNRRPEISLLESRIKQRNDEGSVYLRWEGFYYRVYYENGSKELAS</sequence>
<accession>A0AAV3TFA0</accession>
<gene>
    <name evidence="2" type="ORF">GCM10009020_35140</name>
</gene>
<dbReference type="EMBL" id="BAAADV010000008">
    <property type="protein sequence ID" value="GAA0682790.1"/>
    <property type="molecule type" value="Genomic_DNA"/>
</dbReference>
<feature type="compositionally biased region" description="Basic and acidic residues" evidence="1">
    <location>
        <begin position="37"/>
        <end position="59"/>
    </location>
</feature>
<organism evidence="2 3">
    <name type="scientific">Natronoarchaeum mannanilyticum</name>
    <dbReference type="NCBI Taxonomy" id="926360"/>
    <lineage>
        <taxon>Archaea</taxon>
        <taxon>Methanobacteriati</taxon>
        <taxon>Methanobacteriota</taxon>
        <taxon>Stenosarchaea group</taxon>
        <taxon>Halobacteria</taxon>
        <taxon>Halobacteriales</taxon>
        <taxon>Natronoarchaeaceae</taxon>
    </lineage>
</organism>
<evidence type="ECO:0000313" key="2">
    <source>
        <dbReference type="EMBL" id="GAA0682790.1"/>
    </source>
</evidence>
<dbReference type="Proteomes" id="UP001500420">
    <property type="component" value="Unassembled WGS sequence"/>
</dbReference>
<comment type="caution">
    <text evidence="2">The sequence shown here is derived from an EMBL/GenBank/DDBJ whole genome shotgun (WGS) entry which is preliminary data.</text>
</comment>
<evidence type="ECO:0008006" key="4">
    <source>
        <dbReference type="Google" id="ProtNLM"/>
    </source>
</evidence>
<dbReference type="AlphaFoldDB" id="A0AAV3TFA0"/>
<evidence type="ECO:0000256" key="1">
    <source>
        <dbReference type="SAM" id="MobiDB-lite"/>
    </source>
</evidence>
<proteinExistence type="predicted"/>
<feature type="region of interest" description="Disordered" evidence="1">
    <location>
        <begin position="29"/>
        <end position="59"/>
    </location>
</feature>
<name>A0AAV3TFA0_9EURY</name>
<keyword evidence="3" id="KW-1185">Reference proteome</keyword>
<dbReference type="PROSITE" id="PS51257">
    <property type="entry name" value="PROKAR_LIPOPROTEIN"/>
    <property type="match status" value="1"/>
</dbReference>
<protein>
    <recommendedName>
        <fullName evidence="4">Lipoprotein</fullName>
    </recommendedName>
</protein>